<reference evidence="3" key="1">
    <citation type="submission" date="2023-07" db="EMBL/GenBank/DDBJ databases">
        <title>draft genome sequence of fig (Ficus carica).</title>
        <authorList>
            <person name="Takahashi T."/>
            <person name="Nishimura K."/>
        </authorList>
    </citation>
    <scope>NUCLEOTIDE SEQUENCE</scope>
</reference>
<evidence type="ECO:0000259" key="2">
    <source>
        <dbReference type="Pfam" id="PF13968"/>
    </source>
</evidence>
<dbReference type="Proteomes" id="UP001187192">
    <property type="component" value="Unassembled WGS sequence"/>
</dbReference>
<keyword evidence="1" id="KW-1133">Transmembrane helix</keyword>
<keyword evidence="4" id="KW-1185">Reference proteome</keyword>
<organism evidence="3 4">
    <name type="scientific">Ficus carica</name>
    <name type="common">Common fig</name>
    <dbReference type="NCBI Taxonomy" id="3494"/>
    <lineage>
        <taxon>Eukaryota</taxon>
        <taxon>Viridiplantae</taxon>
        <taxon>Streptophyta</taxon>
        <taxon>Embryophyta</taxon>
        <taxon>Tracheophyta</taxon>
        <taxon>Spermatophyta</taxon>
        <taxon>Magnoliopsida</taxon>
        <taxon>eudicotyledons</taxon>
        <taxon>Gunneridae</taxon>
        <taxon>Pentapetalae</taxon>
        <taxon>rosids</taxon>
        <taxon>fabids</taxon>
        <taxon>Rosales</taxon>
        <taxon>Moraceae</taxon>
        <taxon>Ficeae</taxon>
        <taxon>Ficus</taxon>
    </lineage>
</organism>
<feature type="transmembrane region" description="Helical" evidence="1">
    <location>
        <begin position="117"/>
        <end position="143"/>
    </location>
</feature>
<dbReference type="PANTHER" id="PTHR31325">
    <property type="entry name" value="OS01G0798800 PROTEIN-RELATED"/>
    <property type="match status" value="1"/>
</dbReference>
<dbReference type="AlphaFoldDB" id="A0AA87Z9B3"/>
<keyword evidence="1" id="KW-0812">Transmembrane</keyword>
<proteinExistence type="predicted"/>
<evidence type="ECO:0000256" key="1">
    <source>
        <dbReference type="SAM" id="Phobius"/>
    </source>
</evidence>
<protein>
    <recommendedName>
        <fullName evidence="2">DUF4220 domain-containing protein</fullName>
    </recommendedName>
</protein>
<sequence length="157" mass="17434">MNSAAKGQDPKSLLMTELEVAHSLFERFKGLIVGFLVSSKDRESSRNYFKNQGPNDASRLVDYELSFMYQVLHTKSIVIHTKIGYGLRCTSFFPTVGASLFFLFVDKSGFGDFEVAVTYALFIGAIVLDVISIVKLALADWVLLALKDKPVIKCVPT</sequence>
<dbReference type="Pfam" id="PF13968">
    <property type="entry name" value="DUF4220"/>
    <property type="match status" value="1"/>
</dbReference>
<gene>
    <name evidence="3" type="ORF">TIFTF001_001518</name>
</gene>
<accession>A0AA87Z9B3</accession>
<name>A0AA87Z9B3_FICCA</name>
<dbReference type="InterPro" id="IPR025315">
    <property type="entry name" value="DUF4220"/>
</dbReference>
<dbReference type="EMBL" id="BTGU01000001">
    <property type="protein sequence ID" value="GMN27090.1"/>
    <property type="molecule type" value="Genomic_DNA"/>
</dbReference>
<feature type="domain" description="DUF4220" evidence="2">
    <location>
        <begin position="16"/>
        <end position="149"/>
    </location>
</feature>
<feature type="transmembrane region" description="Helical" evidence="1">
    <location>
        <begin position="85"/>
        <end position="105"/>
    </location>
</feature>
<evidence type="ECO:0000313" key="3">
    <source>
        <dbReference type="EMBL" id="GMN27090.1"/>
    </source>
</evidence>
<comment type="caution">
    <text evidence="3">The sequence shown here is derived from an EMBL/GenBank/DDBJ whole genome shotgun (WGS) entry which is preliminary data.</text>
</comment>
<evidence type="ECO:0000313" key="4">
    <source>
        <dbReference type="Proteomes" id="UP001187192"/>
    </source>
</evidence>
<keyword evidence="1" id="KW-0472">Membrane</keyword>